<proteinExistence type="predicted"/>
<name>A0A223KLK2_9BACI</name>
<dbReference type="EMBL" id="CP018866">
    <property type="protein sequence ID" value="AST90380.1"/>
    <property type="molecule type" value="Genomic_DNA"/>
</dbReference>
<evidence type="ECO:0000313" key="3">
    <source>
        <dbReference type="Proteomes" id="UP000215224"/>
    </source>
</evidence>
<dbReference type="Proteomes" id="UP000215224">
    <property type="component" value="Chromosome"/>
</dbReference>
<dbReference type="RefSeq" id="WP_066416757.1">
    <property type="nucleotide sequence ID" value="NZ_CP018866.1"/>
</dbReference>
<sequence>MSVIVSLLLLLSFFLIVGIIIFSLLKLAPKSKNISSKRPYYALAVYFTILVISIPVYAMFTSSDDQYEMVEKRTVAIENQELEELLINGLIEKIPQERIISNWNVDYPYDSIVITSSTYDGYNLSIFIERTEANDEKLEVYYVRGTSMLDGVDISSHQNPIYVGINERQMTVEMPVPISININKISFPFSFQQIGNERTEDEWYWWNSHSEVPNHLLYLKVPKGIKITNETPFMIDYVNN</sequence>
<feature type="transmembrane region" description="Helical" evidence="1">
    <location>
        <begin position="6"/>
        <end position="28"/>
    </location>
</feature>
<dbReference type="KEGG" id="bcoh:BC6307_03385"/>
<dbReference type="STRING" id="1314751.GCA_001591425_02572"/>
<reference evidence="2 3" key="1">
    <citation type="submission" date="2016-12" db="EMBL/GenBank/DDBJ databases">
        <title>The whole genome sequencing and assembly of Bacillus cohnii DSM 6307T strain.</title>
        <authorList>
            <person name="Lee Y.-J."/>
            <person name="Yi H."/>
            <person name="Bahn Y.-S."/>
            <person name="Kim J.F."/>
            <person name="Lee D.-W."/>
        </authorList>
    </citation>
    <scope>NUCLEOTIDE SEQUENCE [LARGE SCALE GENOMIC DNA]</scope>
    <source>
        <strain evidence="2 3">DSM 6307</strain>
    </source>
</reference>
<keyword evidence="3" id="KW-1185">Reference proteome</keyword>
<keyword evidence="1" id="KW-1133">Transmembrane helix</keyword>
<gene>
    <name evidence="2" type="ORF">BC6307_03385</name>
</gene>
<feature type="transmembrane region" description="Helical" evidence="1">
    <location>
        <begin position="40"/>
        <end position="60"/>
    </location>
</feature>
<organism evidence="2 3">
    <name type="scientific">Sutcliffiella cohnii</name>
    <dbReference type="NCBI Taxonomy" id="33932"/>
    <lineage>
        <taxon>Bacteria</taxon>
        <taxon>Bacillati</taxon>
        <taxon>Bacillota</taxon>
        <taxon>Bacilli</taxon>
        <taxon>Bacillales</taxon>
        <taxon>Bacillaceae</taxon>
        <taxon>Sutcliffiella</taxon>
    </lineage>
</organism>
<keyword evidence="1" id="KW-0472">Membrane</keyword>
<protein>
    <submittedName>
        <fullName evidence="2">Uncharacterized protein</fullName>
    </submittedName>
</protein>
<evidence type="ECO:0000313" key="2">
    <source>
        <dbReference type="EMBL" id="AST90380.1"/>
    </source>
</evidence>
<accession>A0A223KLK2</accession>
<dbReference type="AlphaFoldDB" id="A0A223KLK2"/>
<evidence type="ECO:0000256" key="1">
    <source>
        <dbReference type="SAM" id="Phobius"/>
    </source>
</evidence>
<keyword evidence="1" id="KW-0812">Transmembrane</keyword>